<dbReference type="Proteomes" id="UP001157461">
    <property type="component" value="Unassembled WGS sequence"/>
</dbReference>
<dbReference type="RefSeq" id="WP_280307892.1">
    <property type="nucleotide sequence ID" value="NZ_JAPDIQ010000004.1"/>
</dbReference>
<accession>A0ABT6IG11</accession>
<evidence type="ECO:0000313" key="1">
    <source>
        <dbReference type="EMBL" id="MDH4763386.1"/>
    </source>
</evidence>
<organism evidence="1 2">
    <name type="scientific">Pseudomonas flavocrustae</name>
    <dbReference type="NCBI Taxonomy" id="2991719"/>
    <lineage>
        <taxon>Bacteria</taxon>
        <taxon>Pseudomonadati</taxon>
        <taxon>Pseudomonadota</taxon>
        <taxon>Gammaproteobacteria</taxon>
        <taxon>Pseudomonadales</taxon>
        <taxon>Pseudomonadaceae</taxon>
        <taxon>Pseudomonas</taxon>
    </lineage>
</organism>
<evidence type="ECO:0000313" key="2">
    <source>
        <dbReference type="Proteomes" id="UP001157461"/>
    </source>
</evidence>
<comment type="caution">
    <text evidence="1">The sequence shown here is derived from an EMBL/GenBank/DDBJ whole genome shotgun (WGS) entry which is preliminary data.</text>
</comment>
<keyword evidence="2" id="KW-1185">Reference proteome</keyword>
<reference evidence="1 2" key="1">
    <citation type="submission" date="2022-10" db="EMBL/GenBank/DDBJ databases">
        <title>A novel Pseudomonas species, isolated from Passiflora incarnata leaves.</title>
        <authorList>
            <person name="Cueva-Yesquen L.G."/>
            <person name="Fantinatti-Garboggini F."/>
        </authorList>
    </citation>
    <scope>NUCLEOTIDE SEQUENCE [LARGE SCALE GENOMIC DNA]</scope>
    <source>
        <strain evidence="1 2">CBMAI 2609</strain>
    </source>
</reference>
<protein>
    <submittedName>
        <fullName evidence="1">Uncharacterized protein</fullName>
    </submittedName>
</protein>
<sequence length="196" mass="21881">MQQYHYRSTDPAVVAIVQDCFNQRQALRLAADRLGEAFGGEVALLRSTTDVMPGGIKLKGGQELDVHWCRPDQWGFRRLRVKPKTAKGMPKAEREALQVEHQRLVQLWQEHCPASLDVHAFWDRLGVNTGNLLLSGGLFFTQHGAAFFCMGFAIDQAKHLANIAAGKPSAGWIEGAEEILPSHYDAARRDYNREAA</sequence>
<name>A0ABT6IG11_9PSED</name>
<gene>
    <name evidence="1" type="ORF">OMP44_10805</name>
</gene>
<proteinExistence type="predicted"/>
<dbReference type="EMBL" id="JAPDIQ010000004">
    <property type="protein sequence ID" value="MDH4763386.1"/>
    <property type="molecule type" value="Genomic_DNA"/>
</dbReference>